<evidence type="ECO:0000313" key="2">
    <source>
        <dbReference type="EMBL" id="KKB58617.1"/>
    </source>
</evidence>
<name>A0A0F5JMG8_9BACT</name>
<dbReference type="InterPro" id="IPR010262">
    <property type="entry name" value="Arylsulfotransferase_bact"/>
</dbReference>
<dbReference type="InterPro" id="IPR035391">
    <property type="entry name" value="Arylsulfotran_N"/>
</dbReference>
<comment type="caution">
    <text evidence="2">The sequence shown here is derived from an EMBL/GenBank/DDBJ whole genome shotgun (WGS) entry which is preliminary data.</text>
</comment>
<gene>
    <name evidence="2" type="ORF">HMPREF1536_01494</name>
</gene>
<organism evidence="2 3">
    <name type="scientific">Parabacteroides gordonii MS-1 = DSM 23371</name>
    <dbReference type="NCBI Taxonomy" id="1203610"/>
    <lineage>
        <taxon>Bacteria</taxon>
        <taxon>Pseudomonadati</taxon>
        <taxon>Bacteroidota</taxon>
        <taxon>Bacteroidia</taxon>
        <taxon>Bacteroidales</taxon>
        <taxon>Tannerellaceae</taxon>
        <taxon>Parabacteroides</taxon>
    </lineage>
</organism>
<reference evidence="2 3" key="1">
    <citation type="submission" date="2013-04" db="EMBL/GenBank/DDBJ databases">
        <title>The Genome Sequence of Parabacteroides gordonii DSM 23371.</title>
        <authorList>
            <consortium name="The Broad Institute Genomics Platform"/>
            <person name="Earl A."/>
            <person name="Ward D."/>
            <person name="Feldgarden M."/>
            <person name="Gevers D."/>
            <person name="Martens E."/>
            <person name="Sakamoto M."/>
            <person name="Benno Y."/>
            <person name="Suzuki N."/>
            <person name="Matsunaga N."/>
            <person name="Koshihara K."/>
            <person name="Seki M."/>
            <person name="Komiya H."/>
            <person name="Walker B."/>
            <person name="Young S."/>
            <person name="Zeng Q."/>
            <person name="Gargeya S."/>
            <person name="Fitzgerald M."/>
            <person name="Haas B."/>
            <person name="Abouelleil A."/>
            <person name="Allen A.W."/>
            <person name="Alvarado L."/>
            <person name="Arachchi H.M."/>
            <person name="Berlin A.M."/>
            <person name="Chapman S.B."/>
            <person name="Gainer-Dewar J."/>
            <person name="Goldberg J."/>
            <person name="Griggs A."/>
            <person name="Gujja S."/>
            <person name="Hansen M."/>
            <person name="Howarth C."/>
            <person name="Imamovic A."/>
            <person name="Ireland A."/>
            <person name="Larimer J."/>
            <person name="McCowan C."/>
            <person name="Murphy C."/>
            <person name="Pearson M."/>
            <person name="Poon T.W."/>
            <person name="Priest M."/>
            <person name="Roberts A."/>
            <person name="Saif S."/>
            <person name="Shea T."/>
            <person name="Sisk P."/>
            <person name="Sykes S."/>
            <person name="Wortman J."/>
            <person name="Nusbaum C."/>
            <person name="Birren B."/>
        </authorList>
    </citation>
    <scope>NUCLEOTIDE SEQUENCE [LARGE SCALE GENOMIC DNA]</scope>
    <source>
        <strain evidence="2 3">MS-1</strain>
    </source>
</reference>
<dbReference type="Pfam" id="PF17425">
    <property type="entry name" value="Arylsulfotran_N"/>
    <property type="match status" value="1"/>
</dbReference>
<dbReference type="SUPFAM" id="SSF63829">
    <property type="entry name" value="Calcium-dependent phosphotriesterase"/>
    <property type="match status" value="1"/>
</dbReference>
<keyword evidence="3" id="KW-1185">Reference proteome</keyword>
<accession>A0A0F5JMG8</accession>
<dbReference type="EMBL" id="AQHW01000009">
    <property type="protein sequence ID" value="KKB58617.1"/>
    <property type="molecule type" value="Genomic_DNA"/>
</dbReference>
<dbReference type="PANTHER" id="PTHR35340">
    <property type="entry name" value="PQQ ENZYME REPEAT PROTEIN-RELATED"/>
    <property type="match status" value="1"/>
</dbReference>
<dbReference type="GO" id="GO:0004062">
    <property type="term" value="F:aryl sulfotransferase activity"/>
    <property type="evidence" value="ECO:0007669"/>
    <property type="project" value="InterPro"/>
</dbReference>
<evidence type="ECO:0000259" key="1">
    <source>
        <dbReference type="Pfam" id="PF17425"/>
    </source>
</evidence>
<evidence type="ECO:0000313" key="3">
    <source>
        <dbReference type="Proteomes" id="UP000033035"/>
    </source>
</evidence>
<feature type="domain" description="Arylsulfotransferase N-terminal" evidence="1">
    <location>
        <begin position="112"/>
        <end position="197"/>
    </location>
</feature>
<dbReference type="Pfam" id="PF05935">
    <property type="entry name" value="Arylsulfotrans"/>
    <property type="match status" value="1"/>
</dbReference>
<protein>
    <recommendedName>
        <fullName evidence="1">Arylsulfotransferase N-terminal domain-containing protein</fullName>
    </recommendedName>
</protein>
<dbReference type="STRING" id="1203610.HMPREF1536_01494"/>
<dbReference type="RefSeq" id="WP_052349769.1">
    <property type="nucleotide sequence ID" value="NZ_AUAE01000009.1"/>
</dbReference>
<dbReference type="AlphaFoldDB" id="A0A0F5JMG8"/>
<dbReference type="InterPro" id="IPR038477">
    <property type="entry name" value="ASST_N_sf"/>
</dbReference>
<dbReference type="HOGENOM" id="CLU_026701_0_0_10"/>
<dbReference type="PANTHER" id="PTHR35340:SF10">
    <property type="entry name" value="CYTOPLASMIC PROTEIN"/>
    <property type="match status" value="1"/>
</dbReference>
<dbReference type="Proteomes" id="UP000033035">
    <property type="component" value="Unassembled WGS sequence"/>
</dbReference>
<dbReference type="InterPro" id="IPR053143">
    <property type="entry name" value="Arylsulfate_ST"/>
</dbReference>
<dbReference type="PROSITE" id="PS51257">
    <property type="entry name" value="PROKAR_LIPOPROTEIN"/>
    <property type="match status" value="1"/>
</dbReference>
<sequence length="601" mass="68281">MNKTGSYLSFWMVILCGGLICSCEEEEEQEYNETYIQMDACIQQNKLLLKVEQETENTCFFFDGDTVFIPTKSIASINTEATAWRTTLTDVDGTTIIIPTLGNSLNLSKENIKVNPTGYAPCSMQLTVPFPVEGRLKVCVKGKHGSHGDLSHLFSKFGYNHQEYIHGLYRDSKNTVDVSFVNKEGKVLLTETIEVETTTPEDLVPDFFSARQTVISKPDKMEPGVTIVNDQGGGEYDAHRAYMLDSDGEVRWYLWLRNHPKLNITAHCGFKRLEDGNFLGGDARKGNLFEFDMVGNLVKEWDIASRGYTFHHDVIEMPNGNLLATVTKAGSTNSQGTYTRFDYVIEVNRETGDIVTEWDLKKSMDPNRNALLSIQDMDDFQHNWAHSNAVAYSQDDDCILVSNRYQGLVKLTRANQLVWFLTPHRGAEKNRNSLLTPLDTNGASITDKEVLDGKTYHEDFDWVWGAHCPVILDNGHILIFDNGYHRRHEEIDLHSQVGYSRAVEFEINEKNKTVRQIWEYGHKEQGRRCYSVALSSVQYLPQTNHILFGPGVGTPNVNGAGGKIIEIDYKTKEVVYEVHISRPDYLVFHRVNRISLYPENL</sequence>
<dbReference type="Gene3D" id="2.60.40.3100">
    <property type="entry name" value="Arylsulphate sulphotransferase monomer, N-terminal domain"/>
    <property type="match status" value="1"/>
</dbReference>
<dbReference type="PATRIC" id="fig|1203610.3.peg.1530"/>
<proteinExistence type="predicted"/>